<protein>
    <recommendedName>
        <fullName evidence="5">Ubiquitin-like domain-containing protein</fullName>
    </recommendedName>
</protein>
<name>A0A1V9ZB09_ACHHY</name>
<evidence type="ECO:0000256" key="2">
    <source>
        <dbReference type="SAM" id="Phobius"/>
    </source>
</evidence>
<evidence type="ECO:0000256" key="1">
    <source>
        <dbReference type="SAM" id="MobiDB-lite"/>
    </source>
</evidence>
<sequence length="259" mass="28702">MDLARAEDWELVEPTERTSAPAPQPVDDASHEVAAGVVETTLPLCDENEQEIKATGDEAGSVEADLAVSMEDTVERPASKFDLASSDTIERSSTPIRIRIGEGIHAHHFREEETVGEFMDQVFATERRDGKRIRLISKVRALDKMTKLNDRAKGALMLSEKRMTDYHLLPNDVVHAIITDLVAEPIQPEAPTTDLGFGIPLRTSDVLLLLTGLILLLMWLCYGQYPQAFNGPSFAILLALSVFHAYCVYSALMVHHHGR</sequence>
<accession>A0A1V9ZB09</accession>
<evidence type="ECO:0008006" key="5">
    <source>
        <dbReference type="Google" id="ProtNLM"/>
    </source>
</evidence>
<feature type="transmembrane region" description="Helical" evidence="2">
    <location>
        <begin position="231"/>
        <end position="254"/>
    </location>
</feature>
<dbReference type="GO" id="GO:0036503">
    <property type="term" value="P:ERAD pathway"/>
    <property type="evidence" value="ECO:0007669"/>
    <property type="project" value="InterPro"/>
</dbReference>
<gene>
    <name evidence="3" type="ORF">ACHHYP_00400</name>
</gene>
<evidence type="ECO:0000313" key="3">
    <source>
        <dbReference type="EMBL" id="OQR95111.1"/>
    </source>
</evidence>
<organism evidence="3 4">
    <name type="scientific">Achlya hypogyna</name>
    <name type="common">Oomycete</name>
    <name type="synonym">Protoachlya hypogyna</name>
    <dbReference type="NCBI Taxonomy" id="1202772"/>
    <lineage>
        <taxon>Eukaryota</taxon>
        <taxon>Sar</taxon>
        <taxon>Stramenopiles</taxon>
        <taxon>Oomycota</taxon>
        <taxon>Saprolegniomycetes</taxon>
        <taxon>Saprolegniales</taxon>
        <taxon>Achlyaceae</taxon>
        <taxon>Achlya</taxon>
    </lineage>
</organism>
<comment type="caution">
    <text evidence="3">The sequence shown here is derived from an EMBL/GenBank/DDBJ whole genome shotgun (WGS) entry which is preliminary data.</text>
</comment>
<keyword evidence="2" id="KW-0812">Transmembrane</keyword>
<dbReference type="OrthoDB" id="161999at2759"/>
<keyword evidence="4" id="KW-1185">Reference proteome</keyword>
<keyword evidence="2" id="KW-0472">Membrane</keyword>
<feature type="transmembrane region" description="Helical" evidence="2">
    <location>
        <begin position="206"/>
        <end position="225"/>
    </location>
</feature>
<dbReference type="PANTHER" id="PTHR14557">
    <property type="entry name" value="PROTEIN C7ORF21"/>
    <property type="match status" value="1"/>
</dbReference>
<feature type="region of interest" description="Disordered" evidence="1">
    <location>
        <begin position="1"/>
        <end position="28"/>
    </location>
</feature>
<reference evidence="3 4" key="1">
    <citation type="journal article" date="2014" name="Genome Biol. Evol.">
        <title>The secreted proteins of Achlya hypogyna and Thraustotheca clavata identify the ancestral oomycete secretome and reveal gene acquisitions by horizontal gene transfer.</title>
        <authorList>
            <person name="Misner I."/>
            <person name="Blouin N."/>
            <person name="Leonard G."/>
            <person name="Richards T.A."/>
            <person name="Lane C.E."/>
        </authorList>
    </citation>
    <scope>NUCLEOTIDE SEQUENCE [LARGE SCALE GENOMIC DNA]</scope>
    <source>
        <strain evidence="3 4">ATCC 48635</strain>
    </source>
</reference>
<proteinExistence type="predicted"/>
<dbReference type="InterPro" id="IPR040352">
    <property type="entry name" value="TMUB1/2"/>
</dbReference>
<evidence type="ECO:0000313" key="4">
    <source>
        <dbReference type="Proteomes" id="UP000243579"/>
    </source>
</evidence>
<dbReference type="Proteomes" id="UP000243579">
    <property type="component" value="Unassembled WGS sequence"/>
</dbReference>
<dbReference type="AlphaFoldDB" id="A0A1V9ZB09"/>
<dbReference type="EMBL" id="JNBR01000335">
    <property type="protein sequence ID" value="OQR95111.1"/>
    <property type="molecule type" value="Genomic_DNA"/>
</dbReference>
<keyword evidence="2" id="KW-1133">Transmembrane helix</keyword>
<dbReference type="PANTHER" id="PTHR14557:SF5">
    <property type="entry name" value="UBIQUITIN-LIKE DOMAIN-CONTAINING PROTEIN"/>
    <property type="match status" value="1"/>
</dbReference>